<evidence type="ECO:0000256" key="3">
    <source>
        <dbReference type="ARBA" id="ARBA00012916"/>
    </source>
</evidence>
<dbReference type="InterPro" id="IPR035466">
    <property type="entry name" value="GlmS/AgaS_SIS"/>
</dbReference>
<evidence type="ECO:0000313" key="13">
    <source>
        <dbReference type="EMBL" id="GEB83067.1"/>
    </source>
</evidence>
<dbReference type="OrthoDB" id="9761808at2"/>
<evidence type="ECO:0000259" key="12">
    <source>
        <dbReference type="PROSITE" id="PS51464"/>
    </source>
</evidence>
<keyword evidence="5 10" id="KW-0963">Cytoplasm</keyword>
<proteinExistence type="inferred from homology"/>
<dbReference type="InterPro" id="IPR035490">
    <property type="entry name" value="GlmS/FrlB_SIS"/>
</dbReference>
<dbReference type="GO" id="GO:0006002">
    <property type="term" value="P:fructose 6-phosphate metabolic process"/>
    <property type="evidence" value="ECO:0007669"/>
    <property type="project" value="TreeGrafter"/>
</dbReference>
<evidence type="ECO:0000256" key="9">
    <source>
        <dbReference type="ARBA" id="ARBA00022962"/>
    </source>
</evidence>
<dbReference type="InterPro" id="IPR046348">
    <property type="entry name" value="SIS_dom_sf"/>
</dbReference>
<dbReference type="PROSITE" id="PS51464">
    <property type="entry name" value="SIS"/>
    <property type="match status" value="2"/>
</dbReference>
<dbReference type="EMBL" id="BJMU01000006">
    <property type="protein sequence ID" value="GEB83067.1"/>
    <property type="molecule type" value="Genomic_DNA"/>
</dbReference>
<keyword evidence="14" id="KW-1185">Reference proteome</keyword>
<evidence type="ECO:0000256" key="4">
    <source>
        <dbReference type="ARBA" id="ARBA00016090"/>
    </source>
</evidence>
<dbReference type="GO" id="GO:0046349">
    <property type="term" value="P:amino sugar biosynthetic process"/>
    <property type="evidence" value="ECO:0007669"/>
    <property type="project" value="UniProtKB-ARBA"/>
</dbReference>
<dbReference type="RefSeq" id="WP_048834921.1">
    <property type="nucleotide sequence ID" value="NZ_BJMU01000006.1"/>
</dbReference>
<dbReference type="CDD" id="cd05009">
    <property type="entry name" value="SIS_GlmS_GlmD_2"/>
    <property type="match status" value="1"/>
</dbReference>
<dbReference type="Pfam" id="PF01380">
    <property type="entry name" value="SIS"/>
    <property type="match status" value="2"/>
</dbReference>
<dbReference type="InterPro" id="IPR029055">
    <property type="entry name" value="Ntn_hydrolases_N"/>
</dbReference>
<dbReference type="FunFam" id="3.40.50.10490:FF:000002">
    <property type="entry name" value="Glutamine--fructose-6-phosphate aminotransferase [isomerizing]"/>
    <property type="match status" value="1"/>
</dbReference>
<feature type="domain" description="Glutamine amidotransferase type-2" evidence="11">
    <location>
        <begin position="2"/>
        <end position="217"/>
    </location>
</feature>
<dbReference type="SUPFAM" id="SSF53697">
    <property type="entry name" value="SIS domain"/>
    <property type="match status" value="1"/>
</dbReference>
<dbReference type="HAMAP" id="MF_00164">
    <property type="entry name" value="GlmS"/>
    <property type="match status" value="1"/>
</dbReference>
<dbReference type="GO" id="GO:0006487">
    <property type="term" value="P:protein N-linked glycosylation"/>
    <property type="evidence" value="ECO:0007669"/>
    <property type="project" value="TreeGrafter"/>
</dbReference>
<dbReference type="Pfam" id="PF13522">
    <property type="entry name" value="GATase_6"/>
    <property type="match status" value="1"/>
</dbReference>
<keyword evidence="6 10" id="KW-0032">Aminotransferase</keyword>
<dbReference type="AlphaFoldDB" id="A0A4Y3TPT5"/>
<dbReference type="GO" id="GO:0005975">
    <property type="term" value="P:carbohydrate metabolic process"/>
    <property type="evidence" value="ECO:0007669"/>
    <property type="project" value="UniProtKB-UniRule"/>
</dbReference>
<evidence type="ECO:0000256" key="5">
    <source>
        <dbReference type="ARBA" id="ARBA00022490"/>
    </source>
</evidence>
<accession>A0A4Y3TPT5</accession>
<feature type="active site" description="For Fru-6P isomerization activity" evidence="10">
    <location>
        <position position="602"/>
    </location>
</feature>
<organism evidence="13 14">
    <name type="scientific">Acetobacter orleanensis</name>
    <dbReference type="NCBI Taxonomy" id="104099"/>
    <lineage>
        <taxon>Bacteria</taxon>
        <taxon>Pseudomonadati</taxon>
        <taxon>Pseudomonadota</taxon>
        <taxon>Alphaproteobacteria</taxon>
        <taxon>Acetobacterales</taxon>
        <taxon>Acetobacteraceae</taxon>
        <taxon>Acetobacter</taxon>
    </lineage>
</organism>
<dbReference type="FunFam" id="3.40.50.10490:FF:000001">
    <property type="entry name" value="Glutamine--fructose-6-phosphate aminotransferase [isomerizing]"/>
    <property type="match status" value="1"/>
</dbReference>
<evidence type="ECO:0000256" key="6">
    <source>
        <dbReference type="ARBA" id="ARBA00022576"/>
    </source>
</evidence>
<reference evidence="13 14" key="1">
    <citation type="submission" date="2019-06" db="EMBL/GenBank/DDBJ databases">
        <title>Whole genome shotgun sequence of Acetobacter orleanensis NBRC 13752.</title>
        <authorList>
            <person name="Hosoyama A."/>
            <person name="Uohara A."/>
            <person name="Ohji S."/>
            <person name="Ichikawa N."/>
        </authorList>
    </citation>
    <scope>NUCLEOTIDE SEQUENCE [LARGE SCALE GENOMIC DNA]</scope>
    <source>
        <strain evidence="13 14">NBRC 13752</strain>
    </source>
</reference>
<dbReference type="InterPro" id="IPR001347">
    <property type="entry name" value="SIS_dom"/>
</dbReference>
<dbReference type="GO" id="GO:0004360">
    <property type="term" value="F:glutamine-fructose-6-phosphate transaminase (isomerizing) activity"/>
    <property type="evidence" value="ECO:0007669"/>
    <property type="project" value="UniProtKB-UniRule"/>
</dbReference>
<keyword evidence="7 10" id="KW-0808">Transferase</keyword>
<evidence type="ECO:0000256" key="7">
    <source>
        <dbReference type="ARBA" id="ARBA00022679"/>
    </source>
</evidence>
<sequence length="607" mass="65299">MCGICGVVGLRHATPIVFEGLRRLEYRGYDSAGIATLVDGRVERRRAAGKLDNLGRLLEEQPLAGTTGIGHTRWATHGAPTACNAHPHGTERVAIVHNGIIENFEALRRELSAVGQVCQTETDSETIALMVDYYLTQGFTPKDAALKTLNRLEGAYAVAMIFAGHEGLMIGACHSAPLAVGYGDGEMFLGSDSLALAPLTRRITYMEDGDCVVISPAGAEFMTFDGTPVFRKEQTTALAAGSIGKDGYRHYMEKELHEHPLVIGQTLQRMVDPASRRVTLPEMPFDLASVPRAVITACGSAFYAGMIGRYWLEGIARLPVDIDVASEMRYRNPPLDAGSLGLLISQSGETADTLAALRSLREKAVHILSVLNVEHSTMARESDVVLGTVAGPEISVASTKAFTAQLTVLACLTIATARARGTLDEHGEDALVSALLDLPSRAAEVFAQAEAIRRMAQVVVEARDVLYLGRGSMFPVAMEGALKLKEITYIHAEAYAAGEMKHGPISLIDRTVPIVASAPFTPLFDKTLSNLQEAKARGGRLLIFTDTKGAERVSAIAEHMVVLPHVHDFVAPILQTIPVQMLAYEVAVLKGTDVDQPRNLAKSVTVE</sequence>
<dbReference type="InterPro" id="IPR005855">
    <property type="entry name" value="GFAT"/>
</dbReference>
<comment type="catalytic activity">
    <reaction evidence="1 10">
        <text>D-fructose 6-phosphate + L-glutamine = D-glucosamine 6-phosphate + L-glutamate</text>
        <dbReference type="Rhea" id="RHEA:13237"/>
        <dbReference type="ChEBI" id="CHEBI:29985"/>
        <dbReference type="ChEBI" id="CHEBI:58359"/>
        <dbReference type="ChEBI" id="CHEBI:58725"/>
        <dbReference type="ChEBI" id="CHEBI:61527"/>
        <dbReference type="EC" id="2.6.1.16"/>
    </reaction>
</comment>
<dbReference type="SUPFAM" id="SSF56235">
    <property type="entry name" value="N-terminal nucleophile aminohydrolases (Ntn hydrolases)"/>
    <property type="match status" value="1"/>
</dbReference>
<name>A0A4Y3TPT5_9PROT</name>
<evidence type="ECO:0000313" key="14">
    <source>
        <dbReference type="Proteomes" id="UP000317617"/>
    </source>
</evidence>
<dbReference type="NCBIfam" id="NF001484">
    <property type="entry name" value="PRK00331.1"/>
    <property type="match status" value="1"/>
</dbReference>
<evidence type="ECO:0000259" key="11">
    <source>
        <dbReference type="PROSITE" id="PS51278"/>
    </source>
</evidence>
<comment type="caution">
    <text evidence="13">The sequence shown here is derived from an EMBL/GenBank/DDBJ whole genome shotgun (WGS) entry which is preliminary data.</text>
</comment>
<dbReference type="Gene3D" id="3.60.20.10">
    <property type="entry name" value="Glutamine Phosphoribosylpyrophosphate, subunit 1, domain 1"/>
    <property type="match status" value="1"/>
</dbReference>
<dbReference type="PANTHER" id="PTHR10937">
    <property type="entry name" value="GLUCOSAMINE--FRUCTOSE-6-PHOSPHATE AMINOTRANSFERASE, ISOMERIZING"/>
    <property type="match status" value="1"/>
</dbReference>
<feature type="initiator methionine" description="Removed" evidence="10">
    <location>
        <position position="1"/>
    </location>
</feature>
<dbReference type="PANTHER" id="PTHR10937:SF0">
    <property type="entry name" value="GLUTAMINE--FRUCTOSE-6-PHOSPHATE TRANSAMINASE (ISOMERIZING)"/>
    <property type="match status" value="1"/>
</dbReference>
<dbReference type="InterPro" id="IPR047084">
    <property type="entry name" value="GFAT_N"/>
</dbReference>
<dbReference type="STRING" id="104099.AD949_04370"/>
<evidence type="ECO:0000256" key="8">
    <source>
        <dbReference type="ARBA" id="ARBA00022737"/>
    </source>
</evidence>
<keyword evidence="8" id="KW-0677">Repeat</keyword>
<dbReference type="CDD" id="cd00714">
    <property type="entry name" value="GFAT"/>
    <property type="match status" value="1"/>
</dbReference>
<evidence type="ECO:0000256" key="1">
    <source>
        <dbReference type="ARBA" id="ARBA00001031"/>
    </source>
</evidence>
<comment type="function">
    <text evidence="10">Catalyzes the first step in hexosamine metabolism, converting fructose-6P into glucosamine-6P using glutamine as a nitrogen source.</text>
</comment>
<dbReference type="Gene3D" id="3.40.50.10490">
    <property type="entry name" value="Glucose-6-phosphate isomerase like protein, domain 1"/>
    <property type="match status" value="2"/>
</dbReference>
<dbReference type="Proteomes" id="UP000317617">
    <property type="component" value="Unassembled WGS sequence"/>
</dbReference>
<comment type="subunit">
    <text evidence="10">Homodimer.</text>
</comment>
<feature type="active site" description="Nucleophile; for GATase activity" evidence="10">
    <location>
        <position position="2"/>
    </location>
</feature>
<dbReference type="PROSITE" id="PS51278">
    <property type="entry name" value="GATASE_TYPE_2"/>
    <property type="match status" value="1"/>
</dbReference>
<evidence type="ECO:0000256" key="2">
    <source>
        <dbReference type="ARBA" id="ARBA00004496"/>
    </source>
</evidence>
<dbReference type="NCBIfam" id="TIGR01135">
    <property type="entry name" value="glmS"/>
    <property type="match status" value="1"/>
</dbReference>
<comment type="subcellular location">
    <subcellularLocation>
        <location evidence="2 10">Cytoplasm</location>
    </subcellularLocation>
</comment>
<evidence type="ECO:0000256" key="10">
    <source>
        <dbReference type="HAMAP-Rule" id="MF_00164"/>
    </source>
</evidence>
<dbReference type="GO" id="GO:0006047">
    <property type="term" value="P:UDP-N-acetylglucosamine metabolic process"/>
    <property type="evidence" value="ECO:0007669"/>
    <property type="project" value="TreeGrafter"/>
</dbReference>
<dbReference type="EC" id="2.6.1.16" evidence="3 10"/>
<dbReference type="FunFam" id="3.60.20.10:FF:000006">
    <property type="entry name" value="Glutamine--fructose-6-phosphate aminotransferase [isomerizing]"/>
    <property type="match status" value="1"/>
</dbReference>
<protein>
    <recommendedName>
        <fullName evidence="4 10">Glutamine--fructose-6-phosphate aminotransferase [isomerizing]</fullName>
        <ecNumber evidence="3 10">2.6.1.16</ecNumber>
    </recommendedName>
    <alternativeName>
        <fullName evidence="10">D-fructose-6-phosphate amidotransferase</fullName>
    </alternativeName>
    <alternativeName>
        <fullName evidence="10">GFAT</fullName>
    </alternativeName>
    <alternativeName>
        <fullName evidence="10">Glucosamine-6-phosphate synthase</fullName>
    </alternativeName>
    <alternativeName>
        <fullName evidence="10">Hexosephosphate aminotransferase</fullName>
    </alternativeName>
    <alternativeName>
        <fullName evidence="10">L-glutamine--D-fructose-6-phosphate amidotransferase</fullName>
    </alternativeName>
</protein>
<dbReference type="InterPro" id="IPR017932">
    <property type="entry name" value="GATase_2_dom"/>
</dbReference>
<feature type="domain" description="SIS" evidence="12">
    <location>
        <begin position="283"/>
        <end position="422"/>
    </location>
</feature>
<dbReference type="GO" id="GO:0005829">
    <property type="term" value="C:cytosol"/>
    <property type="evidence" value="ECO:0007669"/>
    <property type="project" value="TreeGrafter"/>
</dbReference>
<feature type="domain" description="SIS" evidence="12">
    <location>
        <begin position="455"/>
        <end position="597"/>
    </location>
</feature>
<dbReference type="CDD" id="cd05008">
    <property type="entry name" value="SIS_GlmS_GlmD_1"/>
    <property type="match status" value="1"/>
</dbReference>
<dbReference type="GO" id="GO:0097367">
    <property type="term" value="F:carbohydrate derivative binding"/>
    <property type="evidence" value="ECO:0007669"/>
    <property type="project" value="InterPro"/>
</dbReference>
<keyword evidence="9" id="KW-0315">Glutamine amidotransferase</keyword>
<gene>
    <name evidence="10 13" type="primary">glmS</name>
    <name evidence="13" type="ORF">AOR01nite_15440</name>
</gene>